<dbReference type="SUPFAM" id="SSF50974">
    <property type="entry name" value="Nitrous oxide reductase, N-terminal domain"/>
    <property type="match status" value="1"/>
</dbReference>
<dbReference type="EMBL" id="ML991878">
    <property type="protein sequence ID" value="KAF2229051.1"/>
    <property type="molecule type" value="Genomic_DNA"/>
</dbReference>
<dbReference type="GO" id="GO:0017057">
    <property type="term" value="F:6-phosphogluconolactonase activity"/>
    <property type="evidence" value="ECO:0007669"/>
    <property type="project" value="TreeGrafter"/>
</dbReference>
<evidence type="ECO:0000313" key="4">
    <source>
        <dbReference type="Proteomes" id="UP000800092"/>
    </source>
</evidence>
<feature type="signal peptide" evidence="2">
    <location>
        <begin position="1"/>
        <end position="20"/>
    </location>
</feature>
<dbReference type="PANTHER" id="PTHR30344:SF1">
    <property type="entry name" value="6-PHOSPHOGLUCONOLACTONASE"/>
    <property type="match status" value="1"/>
</dbReference>
<dbReference type="PANTHER" id="PTHR30344">
    <property type="entry name" value="6-PHOSPHOGLUCONOLACTONASE-RELATED"/>
    <property type="match status" value="1"/>
</dbReference>
<dbReference type="OrthoDB" id="9972196at2759"/>
<dbReference type="Gene3D" id="2.130.10.10">
    <property type="entry name" value="YVTN repeat-like/Quinoprotein amine dehydrogenase"/>
    <property type="match status" value="1"/>
</dbReference>
<reference evidence="3" key="1">
    <citation type="journal article" date="2020" name="Stud. Mycol.">
        <title>101 Dothideomycetes genomes: a test case for predicting lifestyles and emergence of pathogens.</title>
        <authorList>
            <person name="Haridas S."/>
            <person name="Albert R."/>
            <person name="Binder M."/>
            <person name="Bloem J."/>
            <person name="Labutti K."/>
            <person name="Salamov A."/>
            <person name="Andreopoulos B."/>
            <person name="Baker S."/>
            <person name="Barry K."/>
            <person name="Bills G."/>
            <person name="Bluhm B."/>
            <person name="Cannon C."/>
            <person name="Castanera R."/>
            <person name="Culley D."/>
            <person name="Daum C."/>
            <person name="Ezra D."/>
            <person name="Gonzalez J."/>
            <person name="Henrissat B."/>
            <person name="Kuo A."/>
            <person name="Liang C."/>
            <person name="Lipzen A."/>
            <person name="Lutzoni F."/>
            <person name="Magnuson J."/>
            <person name="Mondo S."/>
            <person name="Nolan M."/>
            <person name="Ohm R."/>
            <person name="Pangilinan J."/>
            <person name="Park H.-J."/>
            <person name="Ramirez L."/>
            <person name="Alfaro M."/>
            <person name="Sun H."/>
            <person name="Tritt A."/>
            <person name="Yoshinaga Y."/>
            <person name="Zwiers L.-H."/>
            <person name="Turgeon B."/>
            <person name="Goodwin S."/>
            <person name="Spatafora J."/>
            <person name="Crous P."/>
            <person name="Grigoriev I."/>
        </authorList>
    </citation>
    <scope>NUCLEOTIDE SEQUENCE</scope>
    <source>
        <strain evidence="3">Tuck. ex Michener</strain>
    </source>
</reference>
<evidence type="ECO:0000256" key="1">
    <source>
        <dbReference type="ARBA" id="ARBA00005564"/>
    </source>
</evidence>
<organism evidence="3 4">
    <name type="scientific">Viridothelium virens</name>
    <name type="common">Speckled blister lichen</name>
    <name type="synonym">Trypethelium virens</name>
    <dbReference type="NCBI Taxonomy" id="1048519"/>
    <lineage>
        <taxon>Eukaryota</taxon>
        <taxon>Fungi</taxon>
        <taxon>Dikarya</taxon>
        <taxon>Ascomycota</taxon>
        <taxon>Pezizomycotina</taxon>
        <taxon>Dothideomycetes</taxon>
        <taxon>Dothideomycetes incertae sedis</taxon>
        <taxon>Trypetheliales</taxon>
        <taxon>Trypetheliaceae</taxon>
        <taxon>Viridothelium</taxon>
    </lineage>
</organism>
<evidence type="ECO:0000256" key="2">
    <source>
        <dbReference type="SAM" id="SignalP"/>
    </source>
</evidence>
<dbReference type="Proteomes" id="UP000800092">
    <property type="component" value="Unassembled WGS sequence"/>
</dbReference>
<proteinExistence type="inferred from homology"/>
<comment type="similarity">
    <text evidence="1">Belongs to the cycloisomerase 2 family.</text>
</comment>
<dbReference type="InterPro" id="IPR015943">
    <property type="entry name" value="WD40/YVTN_repeat-like_dom_sf"/>
</dbReference>
<keyword evidence="4" id="KW-1185">Reference proteome</keyword>
<name>A0A6A6GTS0_VIRVR</name>
<dbReference type="AlphaFoldDB" id="A0A6A6GTS0"/>
<feature type="chain" id="PRO_5025686968" evidence="2">
    <location>
        <begin position="21"/>
        <end position="402"/>
    </location>
</feature>
<dbReference type="Pfam" id="PF10282">
    <property type="entry name" value="Lactonase"/>
    <property type="match status" value="1"/>
</dbReference>
<gene>
    <name evidence="3" type="ORF">EV356DRAFT_476096</name>
</gene>
<protein>
    <submittedName>
        <fullName evidence="3">3-carboxy-cis,cis-mucoante lactonizing enzyme</fullName>
    </submittedName>
</protein>
<sequence length="402" mass="42587">MGLLRFSSTLLASFITLGQATNLYVSSYNGSITTLELTSQNGSYQLRSVYENAGCSPNPSWLNLDQPHGYLYCQDEGLTVANGSLSSFSVAEDGELTLVDKAATITGPVNSVIYGNRTGLRSIALAHYAGSAVSSWTLSPNGTFSFLQSEFFTLAQPGPVPSRQDAPHPHETILDPTGQFILVPDLGADLVRIFGFDATTERLTELTPLKVVPGSGPRHGAFWTPDGVSGGNSTTFLYIVTELGQTVTSYAVSYPAAGGLAFEEVYTSKTYGANRTEPAGTAPAEVAISPDNRFLVISNRNDSAFSIQSPGADNSSSVELSDSLSTFQLNQDGTLTFRQLAPAGGSYPRQFSLNKVGDLVAVGLQYSGRVVIFKRDVESGLVGDSVGVVQGLGNVTCVVWDE</sequence>
<accession>A0A6A6GTS0</accession>
<dbReference type="InterPro" id="IPR011045">
    <property type="entry name" value="N2O_reductase_N"/>
</dbReference>
<keyword evidence="2" id="KW-0732">Signal</keyword>
<dbReference type="InterPro" id="IPR019405">
    <property type="entry name" value="Lactonase_7-beta_prop"/>
</dbReference>
<evidence type="ECO:0000313" key="3">
    <source>
        <dbReference type="EMBL" id="KAF2229051.1"/>
    </source>
</evidence>
<dbReference type="InterPro" id="IPR050282">
    <property type="entry name" value="Cycloisomerase_2"/>
</dbReference>